<keyword evidence="1" id="KW-0862">Zinc</keyword>
<feature type="region of interest" description="Disordered" evidence="2">
    <location>
        <begin position="153"/>
        <end position="183"/>
    </location>
</feature>
<accession>A0A2T3A6H9</accession>
<feature type="compositionally biased region" description="Low complexity" evidence="2">
    <location>
        <begin position="157"/>
        <end position="178"/>
    </location>
</feature>
<dbReference type="Gene3D" id="1.20.140.30">
    <property type="entry name" value="MOB kinase activator"/>
    <property type="match status" value="1"/>
</dbReference>
<dbReference type="OrthoDB" id="10261121at2759"/>
<dbReference type="InterPro" id="IPR005301">
    <property type="entry name" value="MOB_kinase_act_fam"/>
</dbReference>
<dbReference type="EMBL" id="KZ678453">
    <property type="protein sequence ID" value="PSR83813.1"/>
    <property type="molecule type" value="Genomic_DNA"/>
</dbReference>
<gene>
    <name evidence="3" type="ORF">BD289DRAFT_369480</name>
</gene>
<protein>
    <submittedName>
        <fullName evidence="3">Mob1/phocein</fullName>
    </submittedName>
</protein>
<feature type="binding site" evidence="1">
    <location>
        <position position="207"/>
    </location>
    <ligand>
        <name>Zn(2+)</name>
        <dbReference type="ChEBI" id="CHEBI:29105"/>
    </ligand>
</feature>
<feature type="binding site" evidence="1">
    <location>
        <position position="87"/>
    </location>
    <ligand>
        <name>Zn(2+)</name>
        <dbReference type="ChEBI" id="CHEBI:29105"/>
    </ligand>
</feature>
<keyword evidence="4" id="KW-1185">Reference proteome</keyword>
<name>A0A2T3A6H9_9PEZI</name>
<reference evidence="3 4" key="1">
    <citation type="journal article" date="2018" name="Mycol. Prog.">
        <title>Coniella lustricola, a new species from submerged detritus.</title>
        <authorList>
            <person name="Raudabaugh D.B."/>
            <person name="Iturriaga T."/>
            <person name="Carver A."/>
            <person name="Mondo S."/>
            <person name="Pangilinan J."/>
            <person name="Lipzen A."/>
            <person name="He G."/>
            <person name="Amirebrahimi M."/>
            <person name="Grigoriev I.V."/>
            <person name="Miller A.N."/>
        </authorList>
    </citation>
    <scope>NUCLEOTIDE SEQUENCE [LARGE SCALE GENOMIC DNA]</scope>
    <source>
        <strain evidence="3 4">B22-T-1</strain>
    </source>
</reference>
<dbReference type="SMART" id="SM01388">
    <property type="entry name" value="Mob1_phocein"/>
    <property type="match status" value="1"/>
</dbReference>
<evidence type="ECO:0000256" key="1">
    <source>
        <dbReference type="PIRSR" id="PIRSR605301-1"/>
    </source>
</evidence>
<proteinExistence type="predicted"/>
<feature type="binding site" evidence="1">
    <location>
        <position position="212"/>
    </location>
    <ligand>
        <name>Zn(2+)</name>
        <dbReference type="ChEBI" id="CHEBI:29105"/>
    </ligand>
</feature>
<organism evidence="3 4">
    <name type="scientific">Coniella lustricola</name>
    <dbReference type="NCBI Taxonomy" id="2025994"/>
    <lineage>
        <taxon>Eukaryota</taxon>
        <taxon>Fungi</taxon>
        <taxon>Dikarya</taxon>
        <taxon>Ascomycota</taxon>
        <taxon>Pezizomycotina</taxon>
        <taxon>Sordariomycetes</taxon>
        <taxon>Sordariomycetidae</taxon>
        <taxon>Diaporthales</taxon>
        <taxon>Schizoparmaceae</taxon>
        <taxon>Coniella</taxon>
    </lineage>
</organism>
<feature type="binding site" evidence="1">
    <location>
        <position position="82"/>
    </location>
    <ligand>
        <name>Zn(2+)</name>
        <dbReference type="ChEBI" id="CHEBI:29105"/>
    </ligand>
</feature>
<evidence type="ECO:0000313" key="3">
    <source>
        <dbReference type="EMBL" id="PSR83813.1"/>
    </source>
</evidence>
<dbReference type="STRING" id="2025994.A0A2T3A6H9"/>
<dbReference type="InParanoid" id="A0A2T3A6H9"/>
<dbReference type="Pfam" id="PF03637">
    <property type="entry name" value="Mob1_phocein"/>
    <property type="match status" value="2"/>
</dbReference>
<dbReference type="PANTHER" id="PTHR22599">
    <property type="entry name" value="MPS ONE BINDER KINASE ACTIVATOR-LIKE MOB"/>
    <property type="match status" value="1"/>
</dbReference>
<evidence type="ECO:0000256" key="2">
    <source>
        <dbReference type="SAM" id="MobiDB-lite"/>
    </source>
</evidence>
<dbReference type="Proteomes" id="UP000241462">
    <property type="component" value="Unassembled WGS sequence"/>
</dbReference>
<dbReference type="InterPro" id="IPR036703">
    <property type="entry name" value="MOB_kinase_act_sf"/>
</dbReference>
<evidence type="ECO:0000313" key="4">
    <source>
        <dbReference type="Proteomes" id="UP000241462"/>
    </source>
</evidence>
<keyword evidence="1" id="KW-0479">Metal-binding</keyword>
<sequence length="288" mass="32693">MPPTPEQDALLNAYRLPRPLPSWTCPGYTKHIVKGNFMALINRPKTIEPGEWIAHQVVEHYRNLWHFVRIVYEKEENGVSVCNTTTCPKMTAGPNHSYTWLNSRHEPVELPAYEYITLMQRWISGKLDDTRIFPTDPAGVSYALNPSLASGMPVDMASTSDPSPYTTTATASSSPSDDWTGRRSGFPQEFGSICQTIFLQMFRVYAHLYHSHFIDPFYHLNLEKQLNSCFSHFLLTATTLELLKPHELEPMQPLIDLWAANGIFPPDSKAYQMADLKAGKTLLEVAEF</sequence>
<dbReference type="AlphaFoldDB" id="A0A2T3A6H9"/>
<dbReference type="SUPFAM" id="SSF101152">
    <property type="entry name" value="Mob1/phocein"/>
    <property type="match status" value="1"/>
</dbReference>